<evidence type="ECO:0000313" key="3">
    <source>
        <dbReference type="Proteomes" id="UP000734854"/>
    </source>
</evidence>
<comment type="caution">
    <text evidence="2">The sequence shown here is derived from an EMBL/GenBank/DDBJ whole genome shotgun (WGS) entry which is preliminary data.</text>
</comment>
<reference evidence="2 3" key="1">
    <citation type="submission" date="2020-08" db="EMBL/GenBank/DDBJ databases">
        <title>Plant Genome Project.</title>
        <authorList>
            <person name="Zhang R.-G."/>
        </authorList>
    </citation>
    <scope>NUCLEOTIDE SEQUENCE [LARGE SCALE GENOMIC DNA]</scope>
    <source>
        <tissue evidence="2">Rhizome</tissue>
    </source>
</reference>
<keyword evidence="1" id="KW-0472">Membrane</keyword>
<feature type="transmembrane region" description="Helical" evidence="1">
    <location>
        <begin position="63"/>
        <end position="79"/>
    </location>
</feature>
<evidence type="ECO:0000313" key="2">
    <source>
        <dbReference type="EMBL" id="KAG6474136.1"/>
    </source>
</evidence>
<keyword evidence="1" id="KW-1133">Transmembrane helix</keyword>
<dbReference type="EMBL" id="JACMSC010000019">
    <property type="protein sequence ID" value="KAG6474136.1"/>
    <property type="molecule type" value="Genomic_DNA"/>
</dbReference>
<accession>A0A8J5EVK1</accession>
<name>A0A8J5EVK1_ZINOF</name>
<gene>
    <name evidence="2" type="ORF">ZIOFF_068060</name>
</gene>
<keyword evidence="3" id="KW-1185">Reference proteome</keyword>
<organism evidence="2 3">
    <name type="scientific">Zingiber officinale</name>
    <name type="common">Ginger</name>
    <name type="synonym">Amomum zingiber</name>
    <dbReference type="NCBI Taxonomy" id="94328"/>
    <lineage>
        <taxon>Eukaryota</taxon>
        <taxon>Viridiplantae</taxon>
        <taxon>Streptophyta</taxon>
        <taxon>Embryophyta</taxon>
        <taxon>Tracheophyta</taxon>
        <taxon>Spermatophyta</taxon>
        <taxon>Magnoliopsida</taxon>
        <taxon>Liliopsida</taxon>
        <taxon>Zingiberales</taxon>
        <taxon>Zingiberaceae</taxon>
        <taxon>Zingiber</taxon>
    </lineage>
</organism>
<proteinExistence type="predicted"/>
<dbReference type="Proteomes" id="UP000734854">
    <property type="component" value="Unassembled WGS sequence"/>
</dbReference>
<sequence>MIAMQLPWSSCRGEASLEIFLGKTRSRQSQKSQKSVYIVYTMLGDVSIFIVGKDEYDELTCCFYFFDTIVLFFYLKGMLENTDKTRIRNLTRLKPPTDI</sequence>
<keyword evidence="1" id="KW-0812">Transmembrane</keyword>
<evidence type="ECO:0000256" key="1">
    <source>
        <dbReference type="SAM" id="Phobius"/>
    </source>
</evidence>
<feature type="transmembrane region" description="Helical" evidence="1">
    <location>
        <begin position="35"/>
        <end position="51"/>
    </location>
</feature>
<protein>
    <submittedName>
        <fullName evidence="2">Uncharacterized protein</fullName>
    </submittedName>
</protein>
<dbReference type="AlphaFoldDB" id="A0A8J5EVK1"/>